<evidence type="ECO:0000313" key="1">
    <source>
        <dbReference type="EMBL" id="KKK51388.1"/>
    </source>
</evidence>
<reference evidence="1" key="1">
    <citation type="journal article" date="2015" name="Nature">
        <title>Complex archaea that bridge the gap between prokaryotes and eukaryotes.</title>
        <authorList>
            <person name="Spang A."/>
            <person name="Saw J.H."/>
            <person name="Jorgensen S.L."/>
            <person name="Zaremba-Niedzwiedzka K."/>
            <person name="Martijn J."/>
            <person name="Lind A.E."/>
            <person name="van Eijk R."/>
            <person name="Schleper C."/>
            <person name="Guy L."/>
            <person name="Ettema T.J."/>
        </authorList>
    </citation>
    <scope>NUCLEOTIDE SEQUENCE</scope>
</reference>
<proteinExistence type="predicted"/>
<feature type="non-terminal residue" evidence="1">
    <location>
        <position position="1"/>
    </location>
</feature>
<dbReference type="AlphaFoldDB" id="A0A0F8W496"/>
<accession>A0A0F8W496</accession>
<protein>
    <submittedName>
        <fullName evidence="1">Uncharacterized protein</fullName>
    </submittedName>
</protein>
<sequence>YVKTVPVKTNIAILLGEFVIFDTDGFRPLLSTDFSADNTYLDLQGALAAGVVDGIGQALEDANNLTTTPAEDRHSEVTIALMGTDWVVKTDAGVQTNRRVGISRLDARTPVIAVTDTAVAIPRNPTLDETLGIYKHKEFARQAEVTILNDDSVVSTG</sequence>
<name>A0A0F8W496_9ZZZZ</name>
<organism evidence="1">
    <name type="scientific">marine sediment metagenome</name>
    <dbReference type="NCBI Taxonomy" id="412755"/>
    <lineage>
        <taxon>unclassified sequences</taxon>
        <taxon>metagenomes</taxon>
        <taxon>ecological metagenomes</taxon>
    </lineage>
</organism>
<comment type="caution">
    <text evidence="1">The sequence shown here is derived from an EMBL/GenBank/DDBJ whole genome shotgun (WGS) entry which is preliminary data.</text>
</comment>
<dbReference type="EMBL" id="LAZR01067533">
    <property type="protein sequence ID" value="KKK51388.1"/>
    <property type="molecule type" value="Genomic_DNA"/>
</dbReference>
<gene>
    <name evidence="1" type="ORF">LCGC14_3115440</name>
</gene>